<feature type="domain" description="SAF" evidence="1">
    <location>
        <begin position="43"/>
        <end position="105"/>
    </location>
</feature>
<comment type="caution">
    <text evidence="2">The sequence shown here is derived from an EMBL/GenBank/DDBJ whole genome shotgun (WGS) entry which is preliminary data.</text>
</comment>
<evidence type="ECO:0000259" key="1">
    <source>
        <dbReference type="SMART" id="SM00858"/>
    </source>
</evidence>
<protein>
    <submittedName>
        <fullName evidence="2">SAF domain-containing protein</fullName>
    </submittedName>
</protein>
<name>A0ABW4LAQ5_9MICO</name>
<dbReference type="InterPro" id="IPR013974">
    <property type="entry name" value="SAF"/>
</dbReference>
<evidence type="ECO:0000313" key="3">
    <source>
        <dbReference type="Proteomes" id="UP001597347"/>
    </source>
</evidence>
<evidence type="ECO:0000313" key="2">
    <source>
        <dbReference type="EMBL" id="MFD1720067.1"/>
    </source>
</evidence>
<dbReference type="SMART" id="SM00858">
    <property type="entry name" value="SAF"/>
    <property type="match status" value="1"/>
</dbReference>
<dbReference type="CDD" id="cd11614">
    <property type="entry name" value="SAF_CpaB_FlgA_like"/>
    <property type="match status" value="1"/>
</dbReference>
<sequence length="209" mass="21132">MATFPLRPRRRPLPDPRILIGVVLVVASALGTTALVSALTRSVVVYRAAHALVAGERVTADRLVAASVRLGDAQGLYLTGPLPAAGLVATRTVAAGEVVPRSAVGTSAELATATVVVDLASPLADGVGAGTDVDLWSAPRLEGAQERYGPPVVLVNDAVVARVPTSSGLIAGGREDAVEVQVPRDEVAALLEAQADGSRIAAVAVGGTR</sequence>
<dbReference type="Proteomes" id="UP001597347">
    <property type="component" value="Unassembled WGS sequence"/>
</dbReference>
<accession>A0ABW4LAQ5</accession>
<gene>
    <name evidence="2" type="ORF">ACFSBI_00765</name>
</gene>
<dbReference type="RefSeq" id="WP_377931274.1">
    <property type="nucleotide sequence ID" value="NZ_JBHUEA010000001.1"/>
</dbReference>
<organism evidence="2 3">
    <name type="scientific">Amnibacterium endophyticum</name>
    <dbReference type="NCBI Taxonomy" id="2109337"/>
    <lineage>
        <taxon>Bacteria</taxon>
        <taxon>Bacillati</taxon>
        <taxon>Actinomycetota</taxon>
        <taxon>Actinomycetes</taxon>
        <taxon>Micrococcales</taxon>
        <taxon>Microbacteriaceae</taxon>
        <taxon>Amnibacterium</taxon>
    </lineage>
</organism>
<dbReference type="EMBL" id="JBHUEA010000001">
    <property type="protein sequence ID" value="MFD1720067.1"/>
    <property type="molecule type" value="Genomic_DNA"/>
</dbReference>
<proteinExistence type="predicted"/>
<dbReference type="Pfam" id="PF08666">
    <property type="entry name" value="SAF"/>
    <property type="match status" value="1"/>
</dbReference>
<keyword evidence="3" id="KW-1185">Reference proteome</keyword>
<reference evidence="3" key="1">
    <citation type="journal article" date="2019" name="Int. J. Syst. Evol. Microbiol.">
        <title>The Global Catalogue of Microorganisms (GCM) 10K type strain sequencing project: providing services to taxonomists for standard genome sequencing and annotation.</title>
        <authorList>
            <consortium name="The Broad Institute Genomics Platform"/>
            <consortium name="The Broad Institute Genome Sequencing Center for Infectious Disease"/>
            <person name="Wu L."/>
            <person name="Ma J."/>
        </authorList>
    </citation>
    <scope>NUCLEOTIDE SEQUENCE [LARGE SCALE GENOMIC DNA]</scope>
    <source>
        <strain evidence="3">CGMCC 1.12471</strain>
    </source>
</reference>